<feature type="compositionally biased region" description="Low complexity" evidence="20">
    <location>
        <begin position="913"/>
        <end position="930"/>
    </location>
</feature>
<evidence type="ECO:0000256" key="13">
    <source>
        <dbReference type="ARBA" id="ARBA00023136"/>
    </source>
</evidence>
<evidence type="ECO:0000259" key="23">
    <source>
        <dbReference type="PROSITE" id="PS50893"/>
    </source>
</evidence>
<dbReference type="FunFam" id="3.30.40.10:FF:000276">
    <property type="entry name" value="Receptor homology region transmembrane domain-and RING domain-containing protein 2"/>
    <property type="match status" value="1"/>
</dbReference>
<dbReference type="CDD" id="cd02123">
    <property type="entry name" value="PA_C_RZF_like"/>
    <property type="match status" value="1"/>
</dbReference>
<dbReference type="InterPro" id="IPR043926">
    <property type="entry name" value="ABCG_dom"/>
</dbReference>
<comment type="function">
    <text evidence="16">Involved in the trafficking of vacuolar proteins. May function as a sorting receptor for protein trafficking to the protein storage vacuole (PSV).</text>
</comment>
<dbReference type="InterPro" id="IPR050352">
    <property type="entry name" value="ABCG_transporters"/>
</dbReference>
<keyword evidence="11" id="KW-0653">Protein transport</keyword>
<evidence type="ECO:0000256" key="14">
    <source>
        <dbReference type="ARBA" id="ARBA00023157"/>
    </source>
</evidence>
<dbReference type="Pfam" id="PF01061">
    <property type="entry name" value="ABC2_membrane"/>
    <property type="match status" value="1"/>
</dbReference>
<dbReference type="Proteomes" id="UP000823749">
    <property type="component" value="Chromosome 6"/>
</dbReference>
<dbReference type="GO" id="GO:0012505">
    <property type="term" value="C:endomembrane system"/>
    <property type="evidence" value="ECO:0007669"/>
    <property type="project" value="UniProtKB-SubCell"/>
</dbReference>
<dbReference type="EMBL" id="JACTNZ010000006">
    <property type="protein sequence ID" value="KAG5544699.1"/>
    <property type="molecule type" value="Genomic_DNA"/>
</dbReference>
<proteinExistence type="predicted"/>
<reference evidence="24 25" key="1">
    <citation type="submission" date="2020-08" db="EMBL/GenBank/DDBJ databases">
        <title>Plant Genome Project.</title>
        <authorList>
            <person name="Zhang R.-G."/>
        </authorList>
    </citation>
    <scope>NUCLEOTIDE SEQUENCE [LARGE SCALE GENOMIC DNA]</scope>
    <source>
        <strain evidence="24">WSP0</strain>
        <tissue evidence="24">Leaf</tissue>
    </source>
</reference>
<evidence type="ECO:0000256" key="8">
    <source>
        <dbReference type="ARBA" id="ARBA00022771"/>
    </source>
</evidence>
<dbReference type="PROSITE" id="PS50893">
    <property type="entry name" value="ABC_TRANSPORTER_2"/>
    <property type="match status" value="1"/>
</dbReference>
<evidence type="ECO:0000256" key="6">
    <source>
        <dbReference type="ARBA" id="ARBA00022729"/>
    </source>
</evidence>
<evidence type="ECO:0000256" key="17">
    <source>
        <dbReference type="ARBA" id="ARBA00046288"/>
    </source>
</evidence>
<dbReference type="GO" id="GO:0008270">
    <property type="term" value="F:zinc ion binding"/>
    <property type="evidence" value="ECO:0007669"/>
    <property type="project" value="UniProtKB-KW"/>
</dbReference>
<organism evidence="24 25">
    <name type="scientific">Rhododendron griersonianum</name>
    <dbReference type="NCBI Taxonomy" id="479676"/>
    <lineage>
        <taxon>Eukaryota</taxon>
        <taxon>Viridiplantae</taxon>
        <taxon>Streptophyta</taxon>
        <taxon>Embryophyta</taxon>
        <taxon>Tracheophyta</taxon>
        <taxon>Spermatophyta</taxon>
        <taxon>Magnoliopsida</taxon>
        <taxon>eudicotyledons</taxon>
        <taxon>Gunneridae</taxon>
        <taxon>Pentapetalae</taxon>
        <taxon>asterids</taxon>
        <taxon>Ericales</taxon>
        <taxon>Ericaceae</taxon>
        <taxon>Ericoideae</taxon>
        <taxon>Rhodoreae</taxon>
        <taxon>Rhododendron</taxon>
    </lineage>
</organism>
<dbReference type="Pfam" id="PF19055">
    <property type="entry name" value="ABC2_membrane_7"/>
    <property type="match status" value="1"/>
</dbReference>
<dbReference type="Gene3D" id="3.40.50.300">
    <property type="entry name" value="P-loop containing nucleotide triphosphate hydrolases"/>
    <property type="match status" value="1"/>
</dbReference>
<evidence type="ECO:0000256" key="11">
    <source>
        <dbReference type="ARBA" id="ARBA00022927"/>
    </source>
</evidence>
<evidence type="ECO:0000256" key="9">
    <source>
        <dbReference type="ARBA" id="ARBA00022833"/>
    </source>
</evidence>
<accession>A0AAV6JX16</accession>
<dbReference type="GO" id="GO:0015031">
    <property type="term" value="P:protein transport"/>
    <property type="evidence" value="ECO:0007669"/>
    <property type="project" value="UniProtKB-KW"/>
</dbReference>
<dbReference type="AlphaFoldDB" id="A0AAV6JX16"/>
<evidence type="ECO:0000256" key="10">
    <source>
        <dbReference type="ARBA" id="ARBA00022840"/>
    </source>
</evidence>
<evidence type="ECO:0000256" key="16">
    <source>
        <dbReference type="ARBA" id="ARBA00037435"/>
    </source>
</evidence>
<dbReference type="Gene3D" id="3.30.40.10">
    <property type="entry name" value="Zinc/RING finger domain, C3HC4 (zinc finger)"/>
    <property type="match status" value="1"/>
</dbReference>
<keyword evidence="6" id="KW-0732">Signal</keyword>
<dbReference type="GO" id="GO:0016887">
    <property type="term" value="F:ATP hydrolysis activity"/>
    <property type="evidence" value="ECO:0007669"/>
    <property type="project" value="InterPro"/>
</dbReference>
<feature type="transmembrane region" description="Helical" evidence="21">
    <location>
        <begin position="467"/>
        <end position="493"/>
    </location>
</feature>
<dbReference type="GO" id="GO:0032586">
    <property type="term" value="C:protein storage vacuole membrane"/>
    <property type="evidence" value="ECO:0007669"/>
    <property type="project" value="UniProtKB-SubCell"/>
</dbReference>
<dbReference type="GO" id="GO:0005524">
    <property type="term" value="F:ATP binding"/>
    <property type="evidence" value="ECO:0007669"/>
    <property type="project" value="UniProtKB-KW"/>
</dbReference>
<feature type="region of interest" description="Disordered" evidence="20">
    <location>
        <begin position="899"/>
        <end position="930"/>
    </location>
</feature>
<dbReference type="Gene3D" id="3.50.30.30">
    <property type="match status" value="1"/>
</dbReference>
<dbReference type="InterPro" id="IPR013525">
    <property type="entry name" value="ABC2_TM"/>
</dbReference>
<keyword evidence="12 21" id="KW-1133">Transmembrane helix</keyword>
<keyword evidence="4 21" id="KW-0812">Transmembrane</keyword>
<dbReference type="InterPro" id="IPR001841">
    <property type="entry name" value="Znf_RING"/>
</dbReference>
<evidence type="ECO:0000256" key="12">
    <source>
        <dbReference type="ARBA" id="ARBA00022989"/>
    </source>
</evidence>
<dbReference type="InterPro" id="IPR044744">
    <property type="entry name" value="ZNRF4/RNF13/RNF167_PA"/>
</dbReference>
<keyword evidence="13 21" id="KW-0472">Membrane</keyword>
<evidence type="ECO:0000313" key="25">
    <source>
        <dbReference type="Proteomes" id="UP000823749"/>
    </source>
</evidence>
<evidence type="ECO:0000256" key="21">
    <source>
        <dbReference type="SAM" id="Phobius"/>
    </source>
</evidence>
<keyword evidence="9" id="KW-0862">Zinc</keyword>
<evidence type="ECO:0000256" key="2">
    <source>
        <dbReference type="ARBA" id="ARBA00022448"/>
    </source>
</evidence>
<evidence type="ECO:0008006" key="26">
    <source>
        <dbReference type="Google" id="ProtNLM"/>
    </source>
</evidence>
<keyword evidence="5" id="KW-0479">Metal-binding</keyword>
<evidence type="ECO:0000259" key="22">
    <source>
        <dbReference type="PROSITE" id="PS50089"/>
    </source>
</evidence>
<evidence type="ECO:0000256" key="15">
    <source>
        <dbReference type="ARBA" id="ARBA00023180"/>
    </source>
</evidence>
<evidence type="ECO:0000313" key="24">
    <source>
        <dbReference type="EMBL" id="KAG5544699.1"/>
    </source>
</evidence>
<dbReference type="CDD" id="cd03213">
    <property type="entry name" value="ABCG_EPDR"/>
    <property type="match status" value="1"/>
</dbReference>
<keyword evidence="3" id="KW-0926">Vacuole</keyword>
<dbReference type="Pfam" id="PF00005">
    <property type="entry name" value="ABC_tran"/>
    <property type="match status" value="1"/>
</dbReference>
<feature type="transmembrane region" description="Helical" evidence="21">
    <location>
        <begin position="783"/>
        <end position="807"/>
    </location>
</feature>
<evidence type="ECO:0000256" key="5">
    <source>
        <dbReference type="ARBA" id="ARBA00022723"/>
    </source>
</evidence>
<comment type="subcellular location">
    <subcellularLocation>
        <location evidence="17">Endomembrane system</location>
        <topology evidence="17">Single-pass type I membrane protein</topology>
    </subcellularLocation>
    <subcellularLocation>
        <location evidence="1">Membrane</location>
        <topology evidence="1">Multi-pass membrane protein</topology>
    </subcellularLocation>
    <subcellularLocation>
        <location evidence="18">Protein storage vacuole membrane</location>
    </subcellularLocation>
</comment>
<dbReference type="Pfam" id="PF13639">
    <property type="entry name" value="zf-RING_2"/>
    <property type="match status" value="1"/>
</dbReference>
<keyword evidence="8 19" id="KW-0863">Zinc-finger</keyword>
<gene>
    <name evidence="24" type="ORF">RHGRI_017221</name>
</gene>
<dbReference type="PANTHER" id="PTHR48041:SF56">
    <property type="entry name" value="ABC TRANSPORTER G FAMILY MEMBER 25"/>
    <property type="match status" value="1"/>
</dbReference>
<feature type="transmembrane region" description="Helical" evidence="21">
    <location>
        <begin position="499"/>
        <end position="526"/>
    </location>
</feature>
<dbReference type="PROSITE" id="PS50089">
    <property type="entry name" value="ZF_RING_2"/>
    <property type="match status" value="1"/>
</dbReference>
<keyword evidence="14" id="KW-1015">Disulfide bond</keyword>
<evidence type="ECO:0000256" key="7">
    <source>
        <dbReference type="ARBA" id="ARBA00022741"/>
    </source>
</evidence>
<keyword evidence="25" id="KW-1185">Reference proteome</keyword>
<dbReference type="SMART" id="SM00382">
    <property type="entry name" value="AAA"/>
    <property type="match status" value="1"/>
</dbReference>
<evidence type="ECO:0000256" key="20">
    <source>
        <dbReference type="SAM" id="MobiDB-lite"/>
    </source>
</evidence>
<dbReference type="InterPro" id="IPR003137">
    <property type="entry name" value="PA_domain"/>
</dbReference>
<comment type="caution">
    <text evidence="24">The sequence shown here is derived from an EMBL/GenBank/DDBJ whole genome shotgun (WGS) entry which is preliminary data.</text>
</comment>
<protein>
    <recommendedName>
        <fullName evidence="26">ABC transporter G family member 25</fullName>
    </recommendedName>
</protein>
<dbReference type="InterPro" id="IPR003439">
    <property type="entry name" value="ABC_transporter-like_ATP-bd"/>
</dbReference>
<evidence type="ECO:0000256" key="1">
    <source>
        <dbReference type="ARBA" id="ARBA00004141"/>
    </source>
</evidence>
<name>A0AAV6JX16_9ERIC</name>
<feature type="transmembrane region" description="Helical" evidence="21">
    <location>
        <begin position="533"/>
        <end position="552"/>
    </location>
</feature>
<dbReference type="SUPFAM" id="SSF57850">
    <property type="entry name" value="RING/U-box"/>
    <property type="match status" value="1"/>
</dbReference>
<feature type="transmembrane region" description="Helical" evidence="21">
    <location>
        <begin position="391"/>
        <end position="412"/>
    </location>
</feature>
<evidence type="ECO:0000256" key="19">
    <source>
        <dbReference type="PROSITE-ProRule" id="PRU00175"/>
    </source>
</evidence>
<dbReference type="GO" id="GO:0140359">
    <property type="term" value="F:ABC-type transporter activity"/>
    <property type="evidence" value="ECO:0007669"/>
    <property type="project" value="InterPro"/>
</dbReference>
<feature type="region of interest" description="Disordered" evidence="20">
    <location>
        <begin position="1005"/>
        <end position="1024"/>
    </location>
</feature>
<dbReference type="InterPro" id="IPR046450">
    <property type="entry name" value="PA_dom_sf"/>
</dbReference>
<dbReference type="Pfam" id="PF02225">
    <property type="entry name" value="PA"/>
    <property type="match status" value="1"/>
</dbReference>
<keyword evidence="2" id="KW-0813">Transport</keyword>
<keyword evidence="10" id="KW-0067">ATP-binding</keyword>
<feature type="region of interest" description="Disordered" evidence="20">
    <location>
        <begin position="1"/>
        <end position="21"/>
    </location>
</feature>
<dbReference type="PANTHER" id="PTHR48041">
    <property type="entry name" value="ABC TRANSPORTER G FAMILY MEMBER 28"/>
    <property type="match status" value="1"/>
</dbReference>
<evidence type="ECO:0000256" key="4">
    <source>
        <dbReference type="ARBA" id="ARBA00022692"/>
    </source>
</evidence>
<feature type="transmembrane region" description="Helical" evidence="21">
    <location>
        <begin position="424"/>
        <end position="446"/>
    </location>
</feature>
<keyword evidence="15" id="KW-0325">Glycoprotein</keyword>
<dbReference type="SUPFAM" id="SSF52540">
    <property type="entry name" value="P-loop containing nucleoside triphosphate hydrolases"/>
    <property type="match status" value="1"/>
</dbReference>
<dbReference type="InterPro" id="IPR003593">
    <property type="entry name" value="AAA+_ATPase"/>
</dbReference>
<feature type="domain" description="ABC transporter" evidence="23">
    <location>
        <begin position="51"/>
        <end position="298"/>
    </location>
</feature>
<keyword evidence="7" id="KW-0547">Nucleotide-binding</keyword>
<dbReference type="FunFam" id="3.50.30.30:FF:000020">
    <property type="entry name" value="Receptor homology region transmembrane domain-and RING domain-containing protein 2"/>
    <property type="match status" value="1"/>
</dbReference>
<sequence length="1042" mass="113538">MPSSCVEVETPNADQSPRDPHDLQSVLASCFPITLKFMDVCYKVKLDDNKSRTNNITRMLTTWPTASTSTITERTILSGITGMVSPGEILAVLGPSGSGKSTLLNALAGRLQGHCFTGTILANGKKPTKPVQKRTGFVAQDDVLYPHLTVRETLVFCSLLRLPKTLEKTSVVESVISELGLAKCQNTIIGNSFVRGISGGERKRVSIAHEMLMNPSLLILDEPTSGLDATAAFRLVATLGRMAEEGRRTVVMSVHQPSSRVYQVFDSALVLSEGRCIYFGKGSEAMGYFEAVGFSPSFPMNPADFLLDLANGVCRIDGVSEREKPNIKQSLVASYNNLLAPKVKAACMDTPPMEPREKLTTGINIASNISTWFNQFSILLRRSLKERRHEAFNSLRVFQVLAASMLAGSMWWHSAFHDIQDRLGLLFFISIFWGVLPSFNAVFVFPQERAIFLKEHASGMYTLSSYFMARIVGDLPMELILPTIFVTIVYWMTGLKPDFYAFLLTLMVLLGYVLASQGLGLALGALIMDAKQASTIVTVTMLAFVITGGFYVHKVPACMTWIKYVSTTFYCYRLLINVQYGGGKGISSLLGCSRYGRHQHSSWEGCGYDLIPRTALVSNSVDALCDFGLDASFLSLMACVALGNVVLIGNNVTLSFEDIEANFAPALKGSGECGTLYVAHPLDACSPLSKIDSTVNATCSPFVLIVRGGCSFEDKVRKAQAAGFKAAIIYDNADGDLVAMAGNSAGIKIHAVFVSKASGELLTKYAGVTEMELWIIPSFENSAWSIMAISFISLLAMSAVLATCFFVRRNRIRRERPRSSHVREFHGMSSRLVKAMPSLIFTAVVEDNCTSSTCTICLEDYSVGEKLRILPCRHKFHAFCVDAWLTTWRTFCPVCKHDARTSASDNPPASERTPLLSSSPTSVPSSSVLSSVRSSTSAHSASHIHSVSSTPYLQSYIETYRRSPHLSASRSSVDLRNASSQRSLGYPSVSPLNSRFISSYVPSPGSGLSHVGSPTNQPHPVHFSESATSFSPFASAHSLPEC</sequence>
<feature type="domain" description="RING-type" evidence="22">
    <location>
        <begin position="854"/>
        <end position="896"/>
    </location>
</feature>
<dbReference type="GO" id="GO:0005886">
    <property type="term" value="C:plasma membrane"/>
    <property type="evidence" value="ECO:0007669"/>
    <property type="project" value="TreeGrafter"/>
</dbReference>
<dbReference type="SMART" id="SM00184">
    <property type="entry name" value="RING"/>
    <property type="match status" value="1"/>
</dbReference>
<dbReference type="SUPFAM" id="SSF52025">
    <property type="entry name" value="PA domain"/>
    <property type="match status" value="1"/>
</dbReference>
<evidence type="ECO:0000256" key="3">
    <source>
        <dbReference type="ARBA" id="ARBA00022554"/>
    </source>
</evidence>
<evidence type="ECO:0000256" key="18">
    <source>
        <dbReference type="ARBA" id="ARBA00060484"/>
    </source>
</evidence>
<dbReference type="InterPro" id="IPR027417">
    <property type="entry name" value="P-loop_NTPase"/>
</dbReference>
<dbReference type="InterPro" id="IPR013083">
    <property type="entry name" value="Znf_RING/FYVE/PHD"/>
</dbReference>